<sequence length="96" mass="11033">MSADKMFASLIAEMEERIYHRVMGELKTHQPEERRLSIVEAAEFLGVSPETVQRMCKQKQIPHIPLGAAGSKKPRVVFSSLTLFEYIRQKERESIS</sequence>
<reference evidence="2 3" key="1">
    <citation type="submission" date="2019-03" db="EMBL/GenBank/DDBJ databases">
        <title>Cohnella endophytica sp. nov., a novel endophytic bacterium isolated from bark of Sonneratia apetala.</title>
        <authorList>
            <person name="Tuo L."/>
        </authorList>
    </citation>
    <scope>NUCLEOTIDE SEQUENCE [LARGE SCALE GENOMIC DNA]</scope>
    <source>
        <strain evidence="2 3">CCTCC AB 208254</strain>
    </source>
</reference>
<dbReference type="Pfam" id="PF12728">
    <property type="entry name" value="HTH_17"/>
    <property type="match status" value="1"/>
</dbReference>
<evidence type="ECO:0000313" key="2">
    <source>
        <dbReference type="EMBL" id="TFE30807.1"/>
    </source>
</evidence>
<organism evidence="2 3">
    <name type="scientific">Cohnella luojiensis</name>
    <dbReference type="NCBI Taxonomy" id="652876"/>
    <lineage>
        <taxon>Bacteria</taxon>
        <taxon>Bacillati</taxon>
        <taxon>Bacillota</taxon>
        <taxon>Bacilli</taxon>
        <taxon>Bacillales</taxon>
        <taxon>Paenibacillaceae</taxon>
        <taxon>Cohnella</taxon>
    </lineage>
</organism>
<comment type="caution">
    <text evidence="2">The sequence shown here is derived from an EMBL/GenBank/DDBJ whole genome shotgun (WGS) entry which is preliminary data.</text>
</comment>
<keyword evidence="2" id="KW-0238">DNA-binding</keyword>
<gene>
    <name evidence="2" type="ORF">E2980_03245</name>
</gene>
<name>A0A4Y8MA21_9BACL</name>
<dbReference type="InterPro" id="IPR041657">
    <property type="entry name" value="HTH_17"/>
</dbReference>
<proteinExistence type="predicted"/>
<dbReference type="GO" id="GO:0003677">
    <property type="term" value="F:DNA binding"/>
    <property type="evidence" value="ECO:0007669"/>
    <property type="project" value="UniProtKB-KW"/>
</dbReference>
<evidence type="ECO:0000313" key="3">
    <source>
        <dbReference type="Proteomes" id="UP000297900"/>
    </source>
</evidence>
<feature type="domain" description="Helix-turn-helix" evidence="1">
    <location>
        <begin position="36"/>
        <end position="90"/>
    </location>
</feature>
<dbReference type="OrthoDB" id="2639482at2"/>
<dbReference type="Proteomes" id="UP000297900">
    <property type="component" value="Unassembled WGS sequence"/>
</dbReference>
<dbReference type="EMBL" id="SOMN01000002">
    <property type="protein sequence ID" value="TFE30807.1"/>
    <property type="molecule type" value="Genomic_DNA"/>
</dbReference>
<dbReference type="AlphaFoldDB" id="A0A4Y8MA21"/>
<keyword evidence="3" id="KW-1185">Reference proteome</keyword>
<dbReference type="RefSeq" id="WP_135150686.1">
    <property type="nucleotide sequence ID" value="NZ_SOMN01000002.1"/>
</dbReference>
<evidence type="ECO:0000259" key="1">
    <source>
        <dbReference type="Pfam" id="PF12728"/>
    </source>
</evidence>
<protein>
    <submittedName>
        <fullName evidence="2">DNA-binding protein</fullName>
    </submittedName>
</protein>
<accession>A0A4Y8MA21</accession>